<dbReference type="GO" id="GO:0004861">
    <property type="term" value="F:cyclin-dependent protein serine/threonine kinase inhibitor activity"/>
    <property type="evidence" value="ECO:0007669"/>
    <property type="project" value="InterPro"/>
</dbReference>
<dbReference type="PANTHER" id="PTHR46776">
    <property type="entry name" value="CYCLIN-DEPENDENT KINASE INHIBITOR 4-RELATED"/>
    <property type="match status" value="1"/>
</dbReference>
<dbReference type="EMBL" id="WOCE01000016">
    <property type="protein sequence ID" value="KAE9597256.1"/>
    <property type="molecule type" value="Genomic_DNA"/>
</dbReference>
<accession>A0A6A4NUD8</accession>
<evidence type="ECO:0000256" key="1">
    <source>
        <dbReference type="ARBA" id="ARBA00004642"/>
    </source>
</evidence>
<keyword evidence="4" id="KW-0131">Cell cycle</keyword>
<dbReference type="Proteomes" id="UP000447434">
    <property type="component" value="Chromosome 16"/>
</dbReference>
<dbReference type="Gene3D" id="4.10.365.10">
    <property type="entry name" value="p27"/>
    <property type="match status" value="1"/>
</dbReference>
<feature type="region of interest" description="Disordered" evidence="5">
    <location>
        <begin position="20"/>
        <end position="42"/>
    </location>
</feature>
<comment type="caution">
    <text evidence="6">The sequence shown here is derived from an EMBL/GenBank/DDBJ whole genome shotgun (WGS) entry which is preliminary data.</text>
</comment>
<dbReference type="GO" id="GO:0051726">
    <property type="term" value="P:regulation of cell cycle"/>
    <property type="evidence" value="ECO:0007669"/>
    <property type="project" value="InterPro"/>
</dbReference>
<dbReference type="InterPro" id="IPR044898">
    <property type="entry name" value="CDI_dom_sf"/>
</dbReference>
<evidence type="ECO:0000313" key="7">
    <source>
        <dbReference type="Proteomes" id="UP000447434"/>
    </source>
</evidence>
<dbReference type="Pfam" id="PF02234">
    <property type="entry name" value="CDI"/>
    <property type="match status" value="1"/>
</dbReference>
<evidence type="ECO:0000313" key="6">
    <source>
        <dbReference type="EMBL" id="KAE9597256.1"/>
    </source>
</evidence>
<dbReference type="OrthoDB" id="9940972at2759"/>
<dbReference type="PIRSF" id="PIRSF017811">
    <property type="entry name" value="CDK_inhib_pln"/>
    <property type="match status" value="1"/>
</dbReference>
<reference evidence="7" key="1">
    <citation type="journal article" date="2020" name="Nat. Commun.">
        <title>Genome sequence of the cluster root forming white lupin.</title>
        <authorList>
            <person name="Hufnagel B."/>
            <person name="Marques A."/>
            <person name="Soriano A."/>
            <person name="Marques L."/>
            <person name="Divol F."/>
            <person name="Doumas P."/>
            <person name="Sallet E."/>
            <person name="Mancinotti D."/>
            <person name="Carrere S."/>
            <person name="Marande W."/>
            <person name="Arribat S."/>
            <person name="Keller J."/>
            <person name="Huneau C."/>
            <person name="Blein T."/>
            <person name="Aime D."/>
            <person name="Laguerre M."/>
            <person name="Taylor J."/>
            <person name="Schubert V."/>
            <person name="Nelson M."/>
            <person name="Geu-Flores F."/>
            <person name="Crespi M."/>
            <person name="Gallardo-Guerrero K."/>
            <person name="Delaux P.-M."/>
            <person name="Salse J."/>
            <person name="Berges H."/>
            <person name="Guyot R."/>
            <person name="Gouzy J."/>
            <person name="Peret B."/>
        </authorList>
    </citation>
    <scope>NUCLEOTIDE SEQUENCE [LARGE SCALE GENOMIC DNA]</scope>
    <source>
        <strain evidence="7">cv. Amiga</strain>
    </source>
</reference>
<evidence type="ECO:0000256" key="4">
    <source>
        <dbReference type="ARBA" id="ARBA00023306"/>
    </source>
</evidence>
<comment type="subcellular location">
    <subcellularLocation>
        <location evidence="1">Nucleus</location>
        <location evidence="1">Nucleoplasm</location>
    </subcellularLocation>
</comment>
<comment type="similarity">
    <text evidence="2">Belongs to the CDI family. ICK/KRP subfamily.</text>
</comment>
<evidence type="ECO:0000256" key="3">
    <source>
        <dbReference type="ARBA" id="ARBA00023013"/>
    </source>
</evidence>
<protein>
    <submittedName>
        <fullName evidence="6">Putative cyclin-dependent kinase inhibitor</fullName>
    </submittedName>
</protein>
<organism evidence="6 7">
    <name type="scientific">Lupinus albus</name>
    <name type="common">White lupine</name>
    <name type="synonym">Lupinus termis</name>
    <dbReference type="NCBI Taxonomy" id="3870"/>
    <lineage>
        <taxon>Eukaryota</taxon>
        <taxon>Viridiplantae</taxon>
        <taxon>Streptophyta</taxon>
        <taxon>Embryophyta</taxon>
        <taxon>Tracheophyta</taxon>
        <taxon>Spermatophyta</taxon>
        <taxon>Magnoliopsida</taxon>
        <taxon>eudicotyledons</taxon>
        <taxon>Gunneridae</taxon>
        <taxon>Pentapetalae</taxon>
        <taxon>rosids</taxon>
        <taxon>fabids</taxon>
        <taxon>Fabales</taxon>
        <taxon>Fabaceae</taxon>
        <taxon>Papilionoideae</taxon>
        <taxon>50 kb inversion clade</taxon>
        <taxon>genistoids sensu lato</taxon>
        <taxon>core genistoids</taxon>
        <taxon>Genisteae</taxon>
        <taxon>Lupinus</taxon>
    </lineage>
</organism>
<sequence>MKTNDCKRCAAMEDVSSNVWKKRKTTSTSPENSVNSAGTVVSDEYRSDRYPLSSCSSAVKSGEGEFVKELNTAPLDLEVQSKGLETVDSTQLNFKSSSLLSEFYGDSEETTNRSVKIPPKEEIEEFLSVAEKYEQKRFTEKYNFDIATDMPLEGRYQWMRLD</sequence>
<evidence type="ECO:0000256" key="2">
    <source>
        <dbReference type="ARBA" id="ARBA00010274"/>
    </source>
</evidence>
<name>A0A6A4NUD8_LUPAL</name>
<keyword evidence="3" id="KW-0649">Protein kinase inhibitor</keyword>
<keyword evidence="7" id="KW-1185">Reference proteome</keyword>
<proteinExistence type="inferred from homology"/>
<dbReference type="AlphaFoldDB" id="A0A6A4NUD8"/>
<dbReference type="InterPro" id="IPR003175">
    <property type="entry name" value="CDI_dom"/>
</dbReference>
<gene>
    <name evidence="6" type="ORF">Lalb_Chr16g0384631</name>
</gene>
<dbReference type="InterPro" id="IPR044275">
    <property type="entry name" value="KRP"/>
</dbReference>
<dbReference type="GO" id="GO:0005654">
    <property type="term" value="C:nucleoplasm"/>
    <property type="evidence" value="ECO:0007669"/>
    <property type="project" value="UniProtKB-SubCell"/>
</dbReference>
<feature type="compositionally biased region" description="Polar residues" evidence="5">
    <location>
        <begin position="26"/>
        <end position="39"/>
    </location>
</feature>
<evidence type="ECO:0000256" key="5">
    <source>
        <dbReference type="SAM" id="MobiDB-lite"/>
    </source>
</evidence>